<keyword evidence="2" id="KW-1185">Reference proteome</keyword>
<evidence type="ECO:0000313" key="1">
    <source>
        <dbReference type="EMBL" id="CBN75538.1"/>
    </source>
</evidence>
<evidence type="ECO:0000313" key="2">
    <source>
        <dbReference type="Proteomes" id="UP000002630"/>
    </source>
</evidence>
<dbReference type="EMBL" id="FN649728">
    <property type="protein sequence ID" value="CBN75538.1"/>
    <property type="molecule type" value="Genomic_DNA"/>
</dbReference>
<dbReference type="Gene3D" id="3.80.10.10">
    <property type="entry name" value="Ribonuclease Inhibitor"/>
    <property type="match status" value="1"/>
</dbReference>
<dbReference type="InParanoid" id="D8LD85"/>
<dbReference type="OrthoDB" id="676979at2759"/>
<sequence>MVGLVSSGKNAMTWRWHHPMAHNSTTTTPTATAIDKTRRPKYIIFVRVAAPSESLRCDSTQAGGVAILQVLNLRSNERSGPIPSSLGVGRALQLVLLNSHQLSPTLSGAIPHQLVTLMALQKLRLEQSQLTDGKVGGATGATAPWRELHPFPINQNLWQLTKHVSGRRRSGILPKVSTGKRQV</sequence>
<dbReference type="InterPro" id="IPR032675">
    <property type="entry name" value="LRR_dom_sf"/>
</dbReference>
<dbReference type="Proteomes" id="UP000002630">
    <property type="component" value="Linkage Group LG03"/>
</dbReference>
<accession>D8LD85</accession>
<dbReference type="AlphaFoldDB" id="D8LD85"/>
<proteinExistence type="predicted"/>
<name>D8LD85_ECTSI</name>
<dbReference type="SUPFAM" id="SSF52058">
    <property type="entry name" value="L domain-like"/>
    <property type="match status" value="1"/>
</dbReference>
<protein>
    <submittedName>
        <fullName evidence="1">Uncharacterized protein</fullName>
    </submittedName>
</protein>
<reference evidence="1 2" key="1">
    <citation type="journal article" date="2010" name="Nature">
        <title>The Ectocarpus genome and the independent evolution of multicellularity in brown algae.</title>
        <authorList>
            <person name="Cock J.M."/>
            <person name="Sterck L."/>
            <person name="Rouze P."/>
            <person name="Scornet D."/>
            <person name="Allen A.E."/>
            <person name="Amoutzias G."/>
            <person name="Anthouard V."/>
            <person name="Artiguenave F."/>
            <person name="Aury J.M."/>
            <person name="Badger J.H."/>
            <person name="Beszteri B."/>
            <person name="Billiau K."/>
            <person name="Bonnet E."/>
            <person name="Bothwell J.H."/>
            <person name="Bowler C."/>
            <person name="Boyen C."/>
            <person name="Brownlee C."/>
            <person name="Carrano C.J."/>
            <person name="Charrier B."/>
            <person name="Cho G.Y."/>
            <person name="Coelho S.M."/>
            <person name="Collen J."/>
            <person name="Corre E."/>
            <person name="Da Silva C."/>
            <person name="Delage L."/>
            <person name="Delaroque N."/>
            <person name="Dittami S.M."/>
            <person name="Doulbeau S."/>
            <person name="Elias M."/>
            <person name="Farnham G."/>
            <person name="Gachon C.M."/>
            <person name="Gschloessl B."/>
            <person name="Heesch S."/>
            <person name="Jabbari K."/>
            <person name="Jubin C."/>
            <person name="Kawai H."/>
            <person name="Kimura K."/>
            <person name="Kloareg B."/>
            <person name="Kupper F.C."/>
            <person name="Lang D."/>
            <person name="Le Bail A."/>
            <person name="Leblanc C."/>
            <person name="Lerouge P."/>
            <person name="Lohr M."/>
            <person name="Lopez P.J."/>
            <person name="Martens C."/>
            <person name="Maumus F."/>
            <person name="Michel G."/>
            <person name="Miranda-Saavedra D."/>
            <person name="Morales J."/>
            <person name="Moreau H."/>
            <person name="Motomura T."/>
            <person name="Nagasato C."/>
            <person name="Napoli C.A."/>
            <person name="Nelson D.R."/>
            <person name="Nyvall-Collen P."/>
            <person name="Peters A.F."/>
            <person name="Pommier C."/>
            <person name="Potin P."/>
            <person name="Poulain J."/>
            <person name="Quesneville H."/>
            <person name="Read B."/>
            <person name="Rensing S.A."/>
            <person name="Ritter A."/>
            <person name="Rousvoal S."/>
            <person name="Samanta M."/>
            <person name="Samson G."/>
            <person name="Schroeder D.C."/>
            <person name="Segurens B."/>
            <person name="Strittmatter M."/>
            <person name="Tonon T."/>
            <person name="Tregear J.W."/>
            <person name="Valentin K."/>
            <person name="von Dassow P."/>
            <person name="Yamagishi T."/>
            <person name="Van de Peer Y."/>
            <person name="Wincker P."/>
        </authorList>
    </citation>
    <scope>NUCLEOTIDE SEQUENCE [LARGE SCALE GENOMIC DNA]</scope>
    <source>
        <strain evidence="2">Ec32 / CCAP1310/4</strain>
    </source>
</reference>
<dbReference type="EMBL" id="FN647832">
    <property type="protein sequence ID" value="CBN75538.1"/>
    <property type="molecule type" value="Genomic_DNA"/>
</dbReference>
<organism evidence="1 2">
    <name type="scientific">Ectocarpus siliculosus</name>
    <name type="common">Brown alga</name>
    <name type="synonym">Conferva siliculosa</name>
    <dbReference type="NCBI Taxonomy" id="2880"/>
    <lineage>
        <taxon>Eukaryota</taxon>
        <taxon>Sar</taxon>
        <taxon>Stramenopiles</taxon>
        <taxon>Ochrophyta</taxon>
        <taxon>PX clade</taxon>
        <taxon>Phaeophyceae</taxon>
        <taxon>Ectocarpales</taxon>
        <taxon>Ectocarpaceae</taxon>
        <taxon>Ectocarpus</taxon>
    </lineage>
</organism>
<gene>
    <name evidence="1" type="ORF">Esi_0114_0077</name>
</gene>